<evidence type="ECO:0000259" key="8">
    <source>
        <dbReference type="Pfam" id="PF10377"/>
    </source>
</evidence>
<dbReference type="Proteomes" id="UP000019384">
    <property type="component" value="Unassembled WGS sequence"/>
</dbReference>
<dbReference type="GO" id="GO:0060090">
    <property type="term" value="F:molecular adaptor activity"/>
    <property type="evidence" value="ECO:0007669"/>
    <property type="project" value="TreeGrafter"/>
</dbReference>
<dbReference type="InterPro" id="IPR040040">
    <property type="entry name" value="ATG11"/>
</dbReference>
<dbReference type="GO" id="GO:0019901">
    <property type="term" value="F:protein kinase binding"/>
    <property type="evidence" value="ECO:0007669"/>
    <property type="project" value="TreeGrafter"/>
</dbReference>
<feature type="region of interest" description="Disordered" evidence="7">
    <location>
        <begin position="773"/>
        <end position="851"/>
    </location>
</feature>
<organism evidence="9 10">
    <name type="scientific">Kuraishia capsulata CBS 1993</name>
    <dbReference type="NCBI Taxonomy" id="1382522"/>
    <lineage>
        <taxon>Eukaryota</taxon>
        <taxon>Fungi</taxon>
        <taxon>Dikarya</taxon>
        <taxon>Ascomycota</taxon>
        <taxon>Saccharomycotina</taxon>
        <taxon>Pichiomycetes</taxon>
        <taxon>Pichiales</taxon>
        <taxon>Pichiaceae</taxon>
        <taxon>Kuraishia</taxon>
    </lineage>
</organism>
<dbReference type="GO" id="GO:0034045">
    <property type="term" value="C:phagophore assembly site membrane"/>
    <property type="evidence" value="ECO:0007669"/>
    <property type="project" value="UniProtKB-SubCell"/>
</dbReference>
<protein>
    <recommendedName>
        <fullName evidence="2 5">Autophagy-related protein 11</fullName>
    </recommendedName>
</protein>
<evidence type="ECO:0000256" key="4">
    <source>
        <dbReference type="ARBA" id="ARBA00023054"/>
    </source>
</evidence>
<keyword evidence="4 6" id="KW-0175">Coiled coil</keyword>
<dbReference type="InterPro" id="IPR019460">
    <property type="entry name" value="Atg11_C"/>
</dbReference>
<reference evidence="9" key="1">
    <citation type="submission" date="2013-12" db="EMBL/GenBank/DDBJ databases">
        <authorList>
            <person name="Genoscope - CEA"/>
        </authorList>
    </citation>
    <scope>NUCLEOTIDE SEQUENCE</scope>
    <source>
        <strain evidence="9">CBS 1993</strain>
    </source>
</reference>
<dbReference type="PANTHER" id="PTHR13222:SF1">
    <property type="entry name" value="RB1-INDUCIBLE COILED-COIL PROTEIN 1"/>
    <property type="match status" value="1"/>
</dbReference>
<accession>W6MFW0</accession>
<dbReference type="GO" id="GO:0034517">
    <property type="term" value="P:ribophagy"/>
    <property type="evidence" value="ECO:0007669"/>
    <property type="project" value="TreeGrafter"/>
</dbReference>
<evidence type="ECO:0000256" key="3">
    <source>
        <dbReference type="ARBA" id="ARBA00023006"/>
    </source>
</evidence>
<keyword evidence="10" id="KW-1185">Reference proteome</keyword>
<feature type="coiled-coil region" evidence="6">
    <location>
        <begin position="1188"/>
        <end position="1215"/>
    </location>
</feature>
<dbReference type="RefSeq" id="XP_022456849.1">
    <property type="nucleotide sequence ID" value="XM_022605375.1"/>
</dbReference>
<dbReference type="GO" id="GO:0061709">
    <property type="term" value="P:reticulophagy"/>
    <property type="evidence" value="ECO:0007669"/>
    <property type="project" value="TreeGrafter"/>
</dbReference>
<keyword evidence="3 5" id="KW-0072">Autophagy</keyword>
<dbReference type="Gene3D" id="1.10.287.1490">
    <property type="match status" value="1"/>
</dbReference>
<feature type="compositionally biased region" description="Polar residues" evidence="7">
    <location>
        <begin position="836"/>
        <end position="850"/>
    </location>
</feature>
<evidence type="ECO:0000256" key="1">
    <source>
        <dbReference type="ARBA" id="ARBA00009729"/>
    </source>
</evidence>
<evidence type="ECO:0000256" key="6">
    <source>
        <dbReference type="SAM" id="Coils"/>
    </source>
</evidence>
<sequence>MSSNKRVSMVSSQHQLGPRIPTLQIFNSITGETLLTNAYNFTTFDNFKGHVSSSFNIPVDNLFLLTPFGIKLKFSMLIREETTEIYVFDRRLISKDIVPEEIVQELNNRDLISMIKPMASPLNNEDLKRYVDSLRPVLKNSSIKSKDISLNDLRLLLNSLKRNTGWAAALLSDFRKTVCSSEGELQEGKETAAIVASLNVLLQYLNILTGTLQREFAETVDQLESVKKNALNESWRSYLDVLQRIRFSVAKSDLDSVVTIRISELLDERNLLAYSQQSTKAMRQTTESLGKLRMAIEREILSPKSKLNTQYDDVRTEYLQPSSELAMTEAENEGFQELEGLVSQITYHSKSLPSFEELITTASATSADLSAKAIEKIHMVVDLYTRSSGTMVPRIIELADQLYQKQLKKILKRQKLQSQIMSTSFVTAGLVSLNVSKARNSLNNSVKNSMEEFRNAELRLSIVKDLPILFGSWLVANMKRLKWVENVQKIAYRTNEIFELIKFNESSTRSRWIEAFSLDQMKISDSPVAEGSNALFALSDSQKKKFVEEHLLSPKVVLTDGSISRGNSRANSPPPQPLQPEESNQHDRLLSLGKVMRKINTNVVQTYNFAAQQAQTRGLTRKKDIWEVIADFVSLNDIMNYLRSLRECGYNMEIVSHLFSMLQEFGADQNLLQERSPTRTFESLNALGTLDGNDPSFVRQLREFVKNFEMEGFKILITQNEKSIDGEKDASSEVTDSLLNNTKNNEKLIRGYEARIRTLENLLHQHSFRKFNDQVIRSPSPRPKITSTPSHESRKASSRSGSTSPLNVPISNTLLFENGFPQIGERKSPVPREVSSKINELNSTNQSLNDEVSRLRTELRSRSQSVNYSSSLSSENTQLKQELEEMRALNRQMQMKLQDSEVEHERELSRNRESLTSSFETTISSLRMEISGLRDENDRLTSENKHWRSQYEEVNTMKKDVLANMTEKESAYNREIMQFQQEISDLKLKIDDLEDDGDEHIVAIQSDLESQLQSKDTIIVQLDRIVELIYAYFKELTEELASNLALCCVILESVGLLMIREPSENETSSIKIRRVKGLREKRKVKMTDTNVESSDVFAEISSEVLNETEKYSPLIRCEPLENDIFSNLLKHGKSGDESEGDVVNKANNDFLDAFDIKTFDPNFRNFMKFTRIDKATKLMISERIAKRFRDVEQLARTLQKECNQHKSEISSLNHVLSQCIKVRNFKLQDVVLFLPTRDPVGTEGSSIDTDKNVNLESIDQQNVPWAVFNIGAPHYYLTNYQRPGEKKSTKNHIDLTGREWILARILRIEEKHVTAENVSDSSENPFSQGLGTTWFAVEAKEETLVKDG</sequence>
<dbReference type="GO" id="GO:1990316">
    <property type="term" value="C:Atg1/ULK1 kinase complex"/>
    <property type="evidence" value="ECO:0007669"/>
    <property type="project" value="TreeGrafter"/>
</dbReference>
<feature type="region of interest" description="Disordered" evidence="7">
    <location>
        <begin position="895"/>
        <end position="916"/>
    </location>
</feature>
<dbReference type="Pfam" id="PF10377">
    <property type="entry name" value="ATG11"/>
    <property type="match status" value="1"/>
</dbReference>
<dbReference type="GeneID" id="34518237"/>
<dbReference type="HOGENOM" id="CLU_249394_0_0_1"/>
<comment type="similarity">
    <text evidence="1 5">Belongs to the ATG11 family.</text>
</comment>
<dbReference type="OrthoDB" id="447953at2759"/>
<evidence type="ECO:0000256" key="2">
    <source>
        <dbReference type="ARBA" id="ARBA00013804"/>
    </source>
</evidence>
<dbReference type="EMBL" id="HG793125">
    <property type="protein sequence ID" value="CDK24834.1"/>
    <property type="molecule type" value="Genomic_DNA"/>
</dbReference>
<evidence type="ECO:0000256" key="7">
    <source>
        <dbReference type="SAM" id="MobiDB-lite"/>
    </source>
</evidence>
<dbReference type="GO" id="GO:0015031">
    <property type="term" value="P:protein transport"/>
    <property type="evidence" value="ECO:0007669"/>
    <property type="project" value="UniProtKB-KW"/>
</dbReference>
<dbReference type="GO" id="GO:0034727">
    <property type="term" value="P:piecemeal microautophagy of the nucleus"/>
    <property type="evidence" value="ECO:0007669"/>
    <property type="project" value="TreeGrafter"/>
</dbReference>
<evidence type="ECO:0000313" key="9">
    <source>
        <dbReference type="EMBL" id="CDK24834.1"/>
    </source>
</evidence>
<feature type="domain" description="Autophagy-related protein 11 C-terminal" evidence="8">
    <location>
        <begin position="1182"/>
        <end position="1341"/>
    </location>
</feature>
<feature type="region of interest" description="Disordered" evidence="7">
    <location>
        <begin position="861"/>
        <end position="880"/>
    </location>
</feature>
<dbReference type="GO" id="GO:1903599">
    <property type="term" value="P:positive regulation of autophagy of mitochondrion"/>
    <property type="evidence" value="ECO:0007669"/>
    <property type="project" value="UniProtKB-UniRule"/>
</dbReference>
<evidence type="ECO:0000256" key="5">
    <source>
        <dbReference type="RuleBase" id="RU367075"/>
    </source>
</evidence>
<proteinExistence type="inferred from homology"/>
<dbReference type="GO" id="GO:0005774">
    <property type="term" value="C:vacuolar membrane"/>
    <property type="evidence" value="ECO:0007669"/>
    <property type="project" value="UniProtKB-SubCell"/>
</dbReference>
<dbReference type="GO" id="GO:0000045">
    <property type="term" value="P:autophagosome assembly"/>
    <property type="evidence" value="ECO:0007669"/>
    <property type="project" value="UniProtKB-UniRule"/>
</dbReference>
<comment type="function">
    <text evidence="5">Involved in cytoplasm to vacuole transport (Cvt), pexophagy, mitophagy and nucleophagy. Recruits mitochondria for their selective degradation via autophagy (mitophagy) during starvation. Works as scaffold proteins that recruit ATG proteins to the pre-autophagosome (PAS), the site of vesicle/autophagosome formation. Required for the Cvt vesicles completion.</text>
</comment>
<reference evidence="9" key="2">
    <citation type="submission" date="2014-02" db="EMBL/GenBank/DDBJ databases">
        <title>Complete DNA sequence of /Kuraishia capsulata/ illustrates novel genomic features among budding yeasts (/Saccharomycotina/).</title>
        <authorList>
            <person name="Morales L."/>
            <person name="Noel B."/>
            <person name="Porcel B."/>
            <person name="Marcet-Houben M."/>
            <person name="Hullo M-F."/>
            <person name="Sacerdot C."/>
            <person name="Tekaia F."/>
            <person name="Leh-Louis V."/>
            <person name="Despons L."/>
            <person name="Khanna V."/>
            <person name="Aury J-M."/>
            <person name="Barbe V."/>
            <person name="Couloux A."/>
            <person name="Labadie K."/>
            <person name="Pelletier E."/>
            <person name="Souciet J-L."/>
            <person name="Boekhout T."/>
            <person name="Gabaldon T."/>
            <person name="Wincker P."/>
            <person name="Dujon B."/>
        </authorList>
    </citation>
    <scope>NUCLEOTIDE SEQUENCE</scope>
    <source>
        <strain evidence="9">CBS 1993</strain>
    </source>
</reference>
<feature type="region of interest" description="Disordered" evidence="7">
    <location>
        <begin position="562"/>
        <end position="585"/>
    </location>
</feature>
<keyword evidence="5" id="KW-0472">Membrane</keyword>
<keyword evidence="5" id="KW-0926">Vacuole</keyword>
<feature type="compositionally biased region" description="Low complexity" evidence="7">
    <location>
        <begin position="862"/>
        <end position="874"/>
    </location>
</feature>
<dbReference type="STRING" id="1382522.W6MFW0"/>
<comment type="subcellular location">
    <subcellularLocation>
        <location evidence="5">Preautophagosomal structure membrane</location>
        <topology evidence="5">Peripheral membrane protein</topology>
    </subcellularLocation>
    <subcellularLocation>
        <location evidence="5">Vacuole membrane</location>
        <topology evidence="5">Peripheral membrane protein</topology>
    </subcellularLocation>
    <text evidence="5">During pexophagy, accumulates in the vacuolar membrane region, where the peroxisomes contact the vacuole.</text>
</comment>
<name>W6MFW0_9ASCO</name>
<keyword evidence="5" id="KW-0813">Transport</keyword>
<feature type="compositionally biased region" description="Polar residues" evidence="7">
    <location>
        <begin position="805"/>
        <end position="815"/>
    </location>
</feature>
<comment type="subunit">
    <text evidence="5">Homodimer.</text>
</comment>
<feature type="compositionally biased region" description="Basic and acidic residues" evidence="7">
    <location>
        <begin position="898"/>
        <end position="913"/>
    </location>
</feature>
<gene>
    <name evidence="9" type="ORF">KUCA_T00000801001</name>
</gene>
<dbReference type="SUPFAM" id="SSF75704">
    <property type="entry name" value="Mitotic arrest deficient-like 1, Mad1"/>
    <property type="match status" value="1"/>
</dbReference>
<dbReference type="PANTHER" id="PTHR13222">
    <property type="entry name" value="RB1-INDUCIBLE COILED-COIL"/>
    <property type="match status" value="1"/>
</dbReference>
<keyword evidence="5" id="KW-0653">Protein transport</keyword>
<evidence type="ECO:0000313" key="10">
    <source>
        <dbReference type="Proteomes" id="UP000019384"/>
    </source>
</evidence>
<dbReference type="GO" id="GO:0000422">
    <property type="term" value="P:autophagy of mitochondrion"/>
    <property type="evidence" value="ECO:0007669"/>
    <property type="project" value="TreeGrafter"/>
</dbReference>